<name>A0ABX2TJR6_9PROT</name>
<dbReference type="RefSeq" id="WP_180284660.1">
    <property type="nucleotide sequence ID" value="NZ_JABFDB010000022.1"/>
</dbReference>
<sequence length="45" mass="4729">MQAAPYQPTVVAMPATVRLAVALLLCTGLWLAVAWALDWFGGSAP</sequence>
<evidence type="ECO:0000313" key="2">
    <source>
        <dbReference type="Proteomes" id="UP000584642"/>
    </source>
</evidence>
<gene>
    <name evidence="1" type="ORF">HND93_24505</name>
</gene>
<reference evidence="1 2" key="1">
    <citation type="submission" date="2020-05" db="EMBL/GenBank/DDBJ databases">
        <title>Azospirillum oleiclasticum sp. nov, a nitrogen-fixing and heavy crude oil-emulsifying bacterium isolated from the crude oil of Yumen Oilfield.</title>
        <authorList>
            <person name="Wu D."/>
            <person name="Cai M."/>
            <person name="Zhang X."/>
        </authorList>
    </citation>
    <scope>NUCLEOTIDE SEQUENCE [LARGE SCALE GENOMIC DNA]</scope>
    <source>
        <strain evidence="1 2">ROY-1-1-2</strain>
    </source>
</reference>
<keyword evidence="2" id="KW-1185">Reference proteome</keyword>
<dbReference type="EMBL" id="JABFDB010000022">
    <property type="protein sequence ID" value="NYZ22880.1"/>
    <property type="molecule type" value="Genomic_DNA"/>
</dbReference>
<organism evidence="1 2">
    <name type="scientific">Azospirillum oleiclasticum</name>
    <dbReference type="NCBI Taxonomy" id="2735135"/>
    <lineage>
        <taxon>Bacteria</taxon>
        <taxon>Pseudomonadati</taxon>
        <taxon>Pseudomonadota</taxon>
        <taxon>Alphaproteobacteria</taxon>
        <taxon>Rhodospirillales</taxon>
        <taxon>Azospirillaceae</taxon>
        <taxon>Azospirillum</taxon>
    </lineage>
</organism>
<proteinExistence type="predicted"/>
<accession>A0ABX2TJR6</accession>
<dbReference type="Proteomes" id="UP000584642">
    <property type="component" value="Unassembled WGS sequence"/>
</dbReference>
<protein>
    <submittedName>
        <fullName evidence="1">Uncharacterized protein</fullName>
    </submittedName>
</protein>
<evidence type="ECO:0000313" key="1">
    <source>
        <dbReference type="EMBL" id="NYZ22880.1"/>
    </source>
</evidence>
<comment type="caution">
    <text evidence="1">The sequence shown here is derived from an EMBL/GenBank/DDBJ whole genome shotgun (WGS) entry which is preliminary data.</text>
</comment>